<dbReference type="GO" id="GO:0005886">
    <property type="term" value="C:plasma membrane"/>
    <property type="evidence" value="ECO:0007669"/>
    <property type="project" value="UniProtKB-SubCell"/>
</dbReference>
<dbReference type="Pfam" id="PF00528">
    <property type="entry name" value="BPD_transp_1"/>
    <property type="match status" value="1"/>
</dbReference>
<comment type="subcellular location">
    <subcellularLocation>
        <location evidence="1 9">Cell membrane</location>
        <topology evidence="1 9">Multi-pass membrane protein</topology>
    </subcellularLocation>
</comment>
<dbReference type="InterPro" id="IPR050366">
    <property type="entry name" value="BP-dependent_transpt_permease"/>
</dbReference>
<keyword evidence="4 9" id="KW-0812">Transmembrane</keyword>
<evidence type="ECO:0000256" key="6">
    <source>
        <dbReference type="ARBA" id="ARBA00022927"/>
    </source>
</evidence>
<evidence type="ECO:0000259" key="10">
    <source>
        <dbReference type="PROSITE" id="PS50928"/>
    </source>
</evidence>
<evidence type="ECO:0000256" key="3">
    <source>
        <dbReference type="ARBA" id="ARBA00022475"/>
    </source>
</evidence>
<keyword evidence="6" id="KW-0653">Protein transport</keyword>
<evidence type="ECO:0000256" key="9">
    <source>
        <dbReference type="RuleBase" id="RU363032"/>
    </source>
</evidence>
<dbReference type="InterPro" id="IPR035906">
    <property type="entry name" value="MetI-like_sf"/>
</dbReference>
<comment type="similarity">
    <text evidence="9">Belongs to the binding-protein-dependent transport system permease family.</text>
</comment>
<evidence type="ECO:0000256" key="4">
    <source>
        <dbReference type="ARBA" id="ARBA00022692"/>
    </source>
</evidence>
<keyword evidence="12" id="KW-1185">Reference proteome</keyword>
<dbReference type="EMBL" id="FMAI01000040">
    <property type="protein sequence ID" value="SCB55407.1"/>
    <property type="molecule type" value="Genomic_DNA"/>
</dbReference>
<evidence type="ECO:0000256" key="2">
    <source>
        <dbReference type="ARBA" id="ARBA00022448"/>
    </source>
</evidence>
<feature type="transmembrane region" description="Helical" evidence="9">
    <location>
        <begin position="27"/>
        <end position="49"/>
    </location>
</feature>
<dbReference type="SUPFAM" id="SSF161098">
    <property type="entry name" value="MetI-like"/>
    <property type="match status" value="1"/>
</dbReference>
<dbReference type="PANTHER" id="PTHR43386:SF1">
    <property type="entry name" value="D,D-DIPEPTIDE TRANSPORT SYSTEM PERMEASE PROTEIN DDPC-RELATED"/>
    <property type="match status" value="1"/>
</dbReference>
<keyword evidence="3" id="KW-1003">Cell membrane</keyword>
<keyword evidence="8 9" id="KW-0472">Membrane</keyword>
<gene>
    <name evidence="11" type="ORF">GA0061098_104033</name>
</gene>
<evidence type="ECO:0000256" key="8">
    <source>
        <dbReference type="ARBA" id="ARBA00023136"/>
    </source>
</evidence>
<evidence type="ECO:0000256" key="5">
    <source>
        <dbReference type="ARBA" id="ARBA00022856"/>
    </source>
</evidence>
<feature type="transmembrane region" description="Helical" evidence="9">
    <location>
        <begin position="255"/>
        <end position="278"/>
    </location>
</feature>
<dbReference type="PANTHER" id="PTHR43386">
    <property type="entry name" value="OLIGOPEPTIDE TRANSPORT SYSTEM PERMEASE PROTEIN APPC"/>
    <property type="match status" value="1"/>
</dbReference>
<dbReference type="InterPro" id="IPR000515">
    <property type="entry name" value="MetI-like"/>
</dbReference>
<evidence type="ECO:0000313" key="11">
    <source>
        <dbReference type="EMBL" id="SCB55407.1"/>
    </source>
</evidence>
<dbReference type="InterPro" id="IPR025966">
    <property type="entry name" value="OppC_N"/>
</dbReference>
<organism evidence="11 12">
    <name type="scientific">Bradyrhizobium shewense</name>
    <dbReference type="NCBI Taxonomy" id="1761772"/>
    <lineage>
        <taxon>Bacteria</taxon>
        <taxon>Pseudomonadati</taxon>
        <taxon>Pseudomonadota</taxon>
        <taxon>Alphaproteobacteria</taxon>
        <taxon>Hyphomicrobiales</taxon>
        <taxon>Nitrobacteraceae</taxon>
        <taxon>Bradyrhizobium</taxon>
    </lineage>
</organism>
<evidence type="ECO:0000256" key="7">
    <source>
        <dbReference type="ARBA" id="ARBA00022989"/>
    </source>
</evidence>
<keyword evidence="5" id="KW-0571">Peptide transport</keyword>
<dbReference type="CDD" id="cd06261">
    <property type="entry name" value="TM_PBP2"/>
    <property type="match status" value="1"/>
</dbReference>
<dbReference type="Proteomes" id="UP000199184">
    <property type="component" value="Unassembled WGS sequence"/>
</dbReference>
<evidence type="ECO:0000313" key="12">
    <source>
        <dbReference type="Proteomes" id="UP000199184"/>
    </source>
</evidence>
<reference evidence="12" key="1">
    <citation type="submission" date="2016-08" db="EMBL/GenBank/DDBJ databases">
        <authorList>
            <person name="Varghese N."/>
            <person name="Submissions Spin"/>
        </authorList>
    </citation>
    <scope>NUCLEOTIDE SEQUENCE [LARGE SCALE GENOMIC DNA]</scope>
    <source>
        <strain evidence="12">ERR11</strain>
    </source>
</reference>
<protein>
    <submittedName>
        <fullName evidence="11">Peptide/nickel transport system permease protein</fullName>
    </submittedName>
</protein>
<dbReference type="GO" id="GO:0015031">
    <property type="term" value="P:protein transport"/>
    <property type="evidence" value="ECO:0007669"/>
    <property type="project" value="UniProtKB-KW"/>
</dbReference>
<accession>A0A1C3XT07</accession>
<feature type="domain" description="ABC transmembrane type-1" evidence="10">
    <location>
        <begin position="89"/>
        <end position="278"/>
    </location>
</feature>
<proteinExistence type="inferred from homology"/>
<dbReference type="GO" id="GO:0055085">
    <property type="term" value="P:transmembrane transport"/>
    <property type="evidence" value="ECO:0007669"/>
    <property type="project" value="InterPro"/>
</dbReference>
<keyword evidence="7 9" id="KW-1133">Transmembrane helix</keyword>
<feature type="transmembrane region" description="Helical" evidence="9">
    <location>
        <begin position="93"/>
        <end position="116"/>
    </location>
</feature>
<dbReference type="GO" id="GO:0015833">
    <property type="term" value="P:peptide transport"/>
    <property type="evidence" value="ECO:0007669"/>
    <property type="project" value="UniProtKB-KW"/>
</dbReference>
<dbReference type="PROSITE" id="PS50928">
    <property type="entry name" value="ABC_TM1"/>
    <property type="match status" value="1"/>
</dbReference>
<evidence type="ECO:0000256" key="1">
    <source>
        <dbReference type="ARBA" id="ARBA00004651"/>
    </source>
</evidence>
<dbReference type="AlphaFoldDB" id="A0A1C3XT07"/>
<sequence>MTAIVAHAAPARWWHSRAVIRFMRHHLALLGIAMITLLVLACAIGPYALPYDSLHIDLRARFAPPLTGNHYLGTDPLGRDLAVRLLMAGRVSLAVGFSAMLLSTLIGTLIGVTAGYRGGWVGAALMRTVDGFLSYPSIFLVLALAATLRPSPAMITVIIAVTSWMETARIVEAEVRSLREREFVQAARMVGLRRSHIMFREILPNAMGPIIVAASLAVARAILLEAYISFLGYGIQPPLPSWGNMLNGAQQYLASAPWLAIIPGAAITMAVTSFNFIGDGLRDALDVRNDHI</sequence>
<dbReference type="Pfam" id="PF12911">
    <property type="entry name" value="OppC_N"/>
    <property type="match status" value="1"/>
</dbReference>
<dbReference type="Gene3D" id="1.10.3720.10">
    <property type="entry name" value="MetI-like"/>
    <property type="match status" value="1"/>
</dbReference>
<name>A0A1C3XT07_9BRAD</name>
<dbReference type="RefSeq" id="WP_091966930.1">
    <property type="nucleotide sequence ID" value="NZ_FMAI01000040.1"/>
</dbReference>
<feature type="transmembrane region" description="Helical" evidence="9">
    <location>
        <begin position="202"/>
        <end position="235"/>
    </location>
</feature>
<keyword evidence="2 9" id="KW-0813">Transport</keyword>